<protein>
    <submittedName>
        <fullName evidence="1">Uncharacterized protein</fullName>
    </submittedName>
</protein>
<dbReference type="AlphaFoldDB" id="A0A0F9L638"/>
<sequence length="45" mass="4888">MKIGGRQDDQLRALRALYGHYGFVRIKRAATNGCPNGADVDLPAT</sequence>
<name>A0A0F9L638_9ZZZZ</name>
<gene>
    <name evidence="1" type="ORF">LCGC14_1551740</name>
</gene>
<comment type="caution">
    <text evidence="1">The sequence shown here is derived from an EMBL/GenBank/DDBJ whole genome shotgun (WGS) entry which is preliminary data.</text>
</comment>
<organism evidence="1">
    <name type="scientific">marine sediment metagenome</name>
    <dbReference type="NCBI Taxonomy" id="412755"/>
    <lineage>
        <taxon>unclassified sequences</taxon>
        <taxon>metagenomes</taxon>
        <taxon>ecological metagenomes</taxon>
    </lineage>
</organism>
<reference evidence="1" key="1">
    <citation type="journal article" date="2015" name="Nature">
        <title>Complex archaea that bridge the gap between prokaryotes and eukaryotes.</title>
        <authorList>
            <person name="Spang A."/>
            <person name="Saw J.H."/>
            <person name="Jorgensen S.L."/>
            <person name="Zaremba-Niedzwiedzka K."/>
            <person name="Martijn J."/>
            <person name="Lind A.E."/>
            <person name="van Eijk R."/>
            <person name="Schleper C."/>
            <person name="Guy L."/>
            <person name="Ettema T.J."/>
        </authorList>
    </citation>
    <scope>NUCLEOTIDE SEQUENCE</scope>
</reference>
<proteinExistence type="predicted"/>
<accession>A0A0F9L638</accession>
<dbReference type="EMBL" id="LAZR01011870">
    <property type="protein sequence ID" value="KKM56393.1"/>
    <property type="molecule type" value="Genomic_DNA"/>
</dbReference>
<evidence type="ECO:0000313" key="1">
    <source>
        <dbReference type="EMBL" id="KKM56393.1"/>
    </source>
</evidence>